<accession>A0A9W8AR70</accession>
<keyword evidence="4" id="KW-1185">Reference proteome</keyword>
<dbReference type="Pfam" id="PF12449">
    <property type="entry name" value="DUF3684"/>
    <property type="match status" value="1"/>
</dbReference>
<evidence type="ECO:0000259" key="2">
    <source>
        <dbReference type="Pfam" id="PF25794"/>
    </source>
</evidence>
<dbReference type="Gene3D" id="3.30.565.10">
    <property type="entry name" value="Histidine kinase-like ATPase, C-terminal domain"/>
    <property type="match status" value="1"/>
</dbReference>
<dbReference type="Pfam" id="PF25794">
    <property type="entry name" value="SACS"/>
    <property type="match status" value="1"/>
</dbReference>
<evidence type="ECO:0000256" key="1">
    <source>
        <dbReference type="SAM" id="MobiDB-lite"/>
    </source>
</evidence>
<proteinExistence type="predicted"/>
<dbReference type="SUPFAM" id="SSF55874">
    <property type="entry name" value="ATPase domain of HSP90 chaperone/DNA topoisomerase II/histidine kinase"/>
    <property type="match status" value="1"/>
</dbReference>
<gene>
    <name evidence="3" type="ORF">IWQ62_003742</name>
</gene>
<dbReference type="Proteomes" id="UP001150925">
    <property type="component" value="Unassembled WGS sequence"/>
</dbReference>
<reference evidence="3" key="1">
    <citation type="submission" date="2022-07" db="EMBL/GenBank/DDBJ databases">
        <title>Phylogenomic reconstructions and comparative analyses of Kickxellomycotina fungi.</title>
        <authorList>
            <person name="Reynolds N.K."/>
            <person name="Stajich J.E."/>
            <person name="Barry K."/>
            <person name="Grigoriev I.V."/>
            <person name="Crous P."/>
            <person name="Smith M.E."/>
        </authorList>
    </citation>
    <scope>NUCLEOTIDE SEQUENCE</scope>
    <source>
        <strain evidence="3">RSA 1196</strain>
    </source>
</reference>
<evidence type="ECO:0000313" key="3">
    <source>
        <dbReference type="EMBL" id="KAJ1961803.1"/>
    </source>
</evidence>
<feature type="non-terminal residue" evidence="3">
    <location>
        <position position="883"/>
    </location>
</feature>
<feature type="region of interest" description="Disordered" evidence="1">
    <location>
        <begin position="855"/>
        <end position="883"/>
    </location>
</feature>
<dbReference type="OrthoDB" id="10031156at2759"/>
<protein>
    <recommendedName>
        <fullName evidence="2">Sacsin/Nov domain-containing protein</fullName>
    </recommendedName>
</protein>
<feature type="compositionally biased region" description="Pro residues" evidence="1">
    <location>
        <begin position="874"/>
        <end position="883"/>
    </location>
</feature>
<sequence length="883" mass="100741">MDITSFKAQVIQDTTVEERVQVNQRHLIDKILARYSAPFTIYRELLQNANDAGATEAKIIFRSEQAASGQEPTTKQADGPTSFDPQAVCHTILFQNNGRPFRSEDWNRLRKIAEGNPDEQKIGFFGVGFYSLFSICEEPFVVSDKDCMAFFWKQDQLFTKKAVLPEDQRRQYAPWTTFLLGLRDTLTLPDVEEFGRFLACSVAFTRDLRSVSMYLDDQLLVKVSKKASDLTPLTCTEPNGRQLTEVAQRALRTHSPHGMFQLRAVHNLQVQIDAEYLKMTKSSGMFWNKSVKFTRTSSTLFFRIAQARLTTNVSTAFAKQMERTTKKHPPAETTVQLIYTGLEEYEASVCIHQDFPLFRDLFPFPNQGRIFIGFPTHQTTGCSVHVAAHVIPTVERETMDFVDPSLARWNQEIIAMCALVVRILYNEEMHDIGQRFNRLRENAPKVTATGTSNSSESDPALEWLERRCIHALRTFNFENITTPLSIVGKVMEEGFFGGAVEPPALLSVRGVRPCSQVRLPDPELLRFLRTTPYLSATIQDAAPGLLNRMSKRFPLRKVDIDDVIRDVADYAITIPELTALLRWWLKYSQSASRQRDDQWRERGHRLRRSITLLTPIPFENHPLDTHPGNAVKDQDTSTPLTVPVPLSDFHYFVNPKTIHPGLPLPSDVLPLDLTRHFNQHELVNSFQAWTELPVVEWVRFLVKEHRKHLETLDEFAEKILTMLSRTFYQQDASSRATILSLLDQVQCMPTQLGHRRPSDTYFRNVKLFADLPIVRFQKWTGALDRFLGDLGVRTHVNLQLVFDRLENLNWDFVQLVKYLTSVRTRLSAAEMDKLRKTAIFPARVLPVVPDTPIVKLPAPPSGKSGSPATEAPPKDPVPPQPSI</sequence>
<comment type="caution">
    <text evidence="3">The sequence shown here is derived from an EMBL/GenBank/DDBJ whole genome shotgun (WGS) entry which is preliminary data.</text>
</comment>
<dbReference type="NCBIfam" id="NF047352">
    <property type="entry name" value="P_loop_sacsin"/>
    <property type="match status" value="1"/>
</dbReference>
<organism evidence="3 4">
    <name type="scientific">Dispira parvispora</name>
    <dbReference type="NCBI Taxonomy" id="1520584"/>
    <lineage>
        <taxon>Eukaryota</taxon>
        <taxon>Fungi</taxon>
        <taxon>Fungi incertae sedis</taxon>
        <taxon>Zoopagomycota</taxon>
        <taxon>Kickxellomycotina</taxon>
        <taxon>Dimargaritomycetes</taxon>
        <taxon>Dimargaritales</taxon>
        <taxon>Dimargaritaceae</taxon>
        <taxon>Dispira</taxon>
    </lineage>
</organism>
<dbReference type="InterPro" id="IPR036890">
    <property type="entry name" value="HATPase_C_sf"/>
</dbReference>
<feature type="domain" description="Sacsin/Nov" evidence="2">
    <location>
        <begin position="26"/>
        <end position="148"/>
    </location>
</feature>
<name>A0A9W8AR70_9FUNG</name>
<dbReference type="AlphaFoldDB" id="A0A9W8AR70"/>
<dbReference type="PANTHER" id="PTHR47839:SF1">
    <property type="entry name" value="DOMAIN PROTEIN, PUTATIVE (AFU_ORTHOLOGUE AFUA_6G04830)-RELATED"/>
    <property type="match status" value="1"/>
</dbReference>
<dbReference type="InterPro" id="IPR022155">
    <property type="entry name" value="DUF3684"/>
</dbReference>
<dbReference type="InterPro" id="IPR058210">
    <property type="entry name" value="SACS/Nov_dom"/>
</dbReference>
<dbReference type="PANTHER" id="PTHR47839">
    <property type="entry name" value="DOMAIN PROTEIN, PUTATIVE (AFU_ORTHOLOGUE AFUA_6G04830)-RELATED"/>
    <property type="match status" value="1"/>
</dbReference>
<dbReference type="EMBL" id="JANBPY010001065">
    <property type="protein sequence ID" value="KAJ1961803.1"/>
    <property type="molecule type" value="Genomic_DNA"/>
</dbReference>
<evidence type="ECO:0000313" key="4">
    <source>
        <dbReference type="Proteomes" id="UP001150925"/>
    </source>
</evidence>